<proteinExistence type="inferred from homology"/>
<evidence type="ECO:0000256" key="1">
    <source>
        <dbReference type="ARBA" id="ARBA00004123"/>
    </source>
</evidence>
<comment type="subcellular location">
    <subcellularLocation>
        <location evidence="1">Nucleus</location>
    </subcellularLocation>
</comment>
<evidence type="ECO:0000256" key="5">
    <source>
        <dbReference type="ARBA" id="ARBA00022723"/>
    </source>
</evidence>
<dbReference type="PANTHER" id="PTHR21330">
    <property type="entry name" value="E3 SUMO-PROTEIN LIGASE NSE2"/>
    <property type="match status" value="1"/>
</dbReference>
<dbReference type="GeneID" id="91084353"/>
<feature type="region of interest" description="Disordered" evidence="11">
    <location>
        <begin position="292"/>
        <end position="332"/>
    </location>
</feature>
<keyword evidence="6" id="KW-0863">Zinc-finger</keyword>
<feature type="compositionally biased region" description="Acidic residues" evidence="11">
    <location>
        <begin position="51"/>
        <end position="67"/>
    </location>
</feature>
<dbReference type="InterPro" id="IPR026846">
    <property type="entry name" value="Nse2(Mms21)"/>
</dbReference>
<dbReference type="GO" id="GO:0005634">
    <property type="term" value="C:nucleus"/>
    <property type="evidence" value="ECO:0007669"/>
    <property type="project" value="UniProtKB-SubCell"/>
</dbReference>
<reference evidence="12" key="3">
    <citation type="submission" date="2024-01" db="EMBL/GenBank/DDBJ databases">
        <authorList>
            <person name="Coelho M.A."/>
            <person name="David-Palma M."/>
            <person name="Shea T."/>
            <person name="Sun S."/>
            <person name="Cuomo C.A."/>
            <person name="Heitman J."/>
        </authorList>
    </citation>
    <scope>NUCLEOTIDE SEQUENCE</scope>
    <source>
        <strain evidence="12">CBS 7841</strain>
    </source>
</reference>
<evidence type="ECO:0000256" key="2">
    <source>
        <dbReference type="ARBA" id="ARBA00004718"/>
    </source>
</evidence>
<dbReference type="SUPFAM" id="SSF57850">
    <property type="entry name" value="RING/U-box"/>
    <property type="match status" value="1"/>
</dbReference>
<keyword evidence="5" id="KW-0479">Metal-binding</keyword>
<dbReference type="InterPro" id="IPR004181">
    <property type="entry name" value="Znf_MIZ"/>
</dbReference>
<keyword evidence="9" id="KW-0539">Nucleus</keyword>
<dbReference type="Gene3D" id="3.30.40.10">
    <property type="entry name" value="Zinc/RING finger domain, C3HC4 (zinc finger)"/>
    <property type="match status" value="1"/>
</dbReference>
<dbReference type="KEGG" id="cdep:91084353"/>
<dbReference type="RefSeq" id="XP_066065701.1">
    <property type="nucleotide sequence ID" value="XM_066209604.1"/>
</dbReference>
<keyword evidence="10" id="KW-0175">Coiled coil</keyword>
<dbReference type="PANTHER" id="PTHR21330:SF1">
    <property type="entry name" value="E3 SUMO-PROTEIN LIGASE NSE2"/>
    <property type="match status" value="1"/>
</dbReference>
<evidence type="ECO:0000256" key="4">
    <source>
        <dbReference type="ARBA" id="ARBA00022679"/>
    </source>
</evidence>
<name>A0A1E3IZQ7_9TREE</name>
<dbReference type="InterPro" id="IPR013083">
    <property type="entry name" value="Znf_RING/FYVE/PHD"/>
</dbReference>
<feature type="compositionally biased region" description="Basic and acidic residues" evidence="11">
    <location>
        <begin position="304"/>
        <end position="318"/>
    </location>
</feature>
<feature type="compositionally biased region" description="Basic and acidic residues" evidence="11">
    <location>
        <begin position="33"/>
        <end position="50"/>
    </location>
</feature>
<evidence type="ECO:0000256" key="11">
    <source>
        <dbReference type="SAM" id="MobiDB-lite"/>
    </source>
</evidence>
<feature type="compositionally biased region" description="Polar residues" evidence="11">
    <location>
        <begin position="1"/>
        <end position="13"/>
    </location>
</feature>
<gene>
    <name evidence="12" type="ORF">L203_100137</name>
</gene>
<accession>A0A1E3IZQ7</accession>
<evidence type="ECO:0000256" key="10">
    <source>
        <dbReference type="SAM" id="Coils"/>
    </source>
</evidence>
<dbReference type="PROSITE" id="PS51044">
    <property type="entry name" value="ZF_SP_RING"/>
    <property type="match status" value="1"/>
</dbReference>
<keyword evidence="4" id="KW-0808">Transferase</keyword>
<evidence type="ECO:0000256" key="9">
    <source>
        <dbReference type="ARBA" id="ARBA00023242"/>
    </source>
</evidence>
<protein>
    <submittedName>
        <fullName evidence="12">Uncharacterized protein</fullName>
    </submittedName>
</protein>
<keyword evidence="13" id="KW-1185">Reference proteome</keyword>
<evidence type="ECO:0000313" key="13">
    <source>
        <dbReference type="Proteomes" id="UP000094043"/>
    </source>
</evidence>
<evidence type="ECO:0000256" key="6">
    <source>
        <dbReference type="ARBA" id="ARBA00022771"/>
    </source>
</evidence>
<dbReference type="GO" id="GO:0030915">
    <property type="term" value="C:Smc5-Smc6 complex"/>
    <property type="evidence" value="ECO:0007669"/>
    <property type="project" value="InterPro"/>
</dbReference>
<dbReference type="GO" id="GO:0016925">
    <property type="term" value="P:protein sumoylation"/>
    <property type="evidence" value="ECO:0007669"/>
    <property type="project" value="UniProtKB-UniPathway"/>
</dbReference>
<keyword evidence="7" id="KW-0833">Ubl conjugation pathway</keyword>
<dbReference type="CDD" id="cd16651">
    <property type="entry name" value="SPL-RING_NSE2"/>
    <property type="match status" value="1"/>
</dbReference>
<evidence type="ECO:0000256" key="7">
    <source>
        <dbReference type="ARBA" id="ARBA00022786"/>
    </source>
</evidence>
<evidence type="ECO:0000256" key="8">
    <source>
        <dbReference type="ARBA" id="ARBA00022833"/>
    </source>
</evidence>
<dbReference type="Proteomes" id="UP000094043">
    <property type="component" value="Chromosome 1"/>
</dbReference>
<dbReference type="OrthoDB" id="26899at2759"/>
<dbReference type="EMBL" id="CP143784">
    <property type="protein sequence ID" value="WVN85000.1"/>
    <property type="molecule type" value="Genomic_DNA"/>
</dbReference>
<reference evidence="12" key="1">
    <citation type="submission" date="2016-06" db="EMBL/GenBank/DDBJ databases">
        <authorList>
            <person name="Cuomo C."/>
            <person name="Litvintseva A."/>
            <person name="Heitman J."/>
            <person name="Chen Y."/>
            <person name="Sun S."/>
            <person name="Springer D."/>
            <person name="Dromer F."/>
            <person name="Young S."/>
            <person name="Zeng Q."/>
            <person name="Chapman S."/>
            <person name="Gujja S."/>
            <person name="Saif S."/>
            <person name="Birren B."/>
        </authorList>
    </citation>
    <scope>NUCLEOTIDE SEQUENCE</scope>
    <source>
        <strain evidence="12">CBS 7841</strain>
    </source>
</reference>
<comment type="pathway">
    <text evidence="2">Protein modification; protein sumoylation.</text>
</comment>
<sequence>MPATYAKSSVNLTRRSRQPERSPSSAGPSNSRENIEVNDEHLSDSHFGRDENDEEEEESDGVDGWTEDTFVDLPITTVPNSMTMLRNLVDKLKQAILQLDRAMDRIKETAIALEEASPDDSALQNVETSLFKVYDYRCTLDIHISCLEDLQKQLFTGQQIIDIEKVYKGKSSQRIEEYNLKSARAKYMKLDDYSQFRSHLWEINHTTACPPMSYFLAPGSNDEDLDDDIDVGGQTQTYRCPITLMLYQDATTCTKCKHTYTKAAIYDLIDNAKRQHRKAQCPVTGCNKIIDKSDLKPNPSMQKRANDFARRQQDRENDREEDTASVVENDED</sequence>
<feature type="coiled-coil region" evidence="10">
    <location>
        <begin position="82"/>
        <end position="116"/>
    </location>
</feature>
<comment type="similarity">
    <text evidence="3">Belongs to the NSE2 family.</text>
</comment>
<organism evidence="12 13">
    <name type="scientific">Cryptococcus depauperatus CBS 7841</name>
    <dbReference type="NCBI Taxonomy" id="1295531"/>
    <lineage>
        <taxon>Eukaryota</taxon>
        <taxon>Fungi</taxon>
        <taxon>Dikarya</taxon>
        <taxon>Basidiomycota</taxon>
        <taxon>Agaricomycotina</taxon>
        <taxon>Tremellomycetes</taxon>
        <taxon>Tremellales</taxon>
        <taxon>Cryptococcaceae</taxon>
        <taxon>Cryptococcus</taxon>
    </lineage>
</organism>
<dbReference type="VEuPathDB" id="FungiDB:L203_00202"/>
<evidence type="ECO:0000256" key="3">
    <source>
        <dbReference type="ARBA" id="ARBA00008212"/>
    </source>
</evidence>
<dbReference type="AlphaFoldDB" id="A0A1E3IZQ7"/>
<dbReference type="GO" id="GO:0000724">
    <property type="term" value="P:double-strand break repair via homologous recombination"/>
    <property type="evidence" value="ECO:0007669"/>
    <property type="project" value="InterPro"/>
</dbReference>
<feature type="compositionally biased region" description="Acidic residues" evidence="11">
    <location>
        <begin position="319"/>
        <end position="332"/>
    </location>
</feature>
<dbReference type="GO" id="GO:0061665">
    <property type="term" value="F:SUMO ligase activity"/>
    <property type="evidence" value="ECO:0007669"/>
    <property type="project" value="TreeGrafter"/>
</dbReference>
<evidence type="ECO:0000313" key="12">
    <source>
        <dbReference type="EMBL" id="WVN85000.1"/>
    </source>
</evidence>
<dbReference type="GO" id="GO:0008270">
    <property type="term" value="F:zinc ion binding"/>
    <property type="evidence" value="ECO:0007669"/>
    <property type="project" value="UniProtKB-KW"/>
</dbReference>
<reference evidence="12" key="2">
    <citation type="journal article" date="2022" name="Elife">
        <title>Obligate sexual reproduction of a homothallic fungus closely related to the Cryptococcus pathogenic species complex.</title>
        <authorList>
            <person name="Passer A.R."/>
            <person name="Clancey S.A."/>
            <person name="Shea T."/>
            <person name="David-Palma M."/>
            <person name="Averette A.F."/>
            <person name="Boekhout T."/>
            <person name="Porcel B.M."/>
            <person name="Nowrousian M."/>
            <person name="Cuomo C.A."/>
            <person name="Sun S."/>
            <person name="Heitman J."/>
            <person name="Coelho M.A."/>
        </authorList>
    </citation>
    <scope>NUCLEOTIDE SEQUENCE</scope>
    <source>
        <strain evidence="12">CBS 7841</strain>
    </source>
</reference>
<dbReference type="Pfam" id="PF11789">
    <property type="entry name" value="zf-Nse"/>
    <property type="match status" value="1"/>
</dbReference>
<feature type="region of interest" description="Disordered" evidence="11">
    <location>
        <begin position="1"/>
        <end position="67"/>
    </location>
</feature>
<keyword evidence="8" id="KW-0862">Zinc</keyword>